<protein>
    <submittedName>
        <fullName evidence="6">Soluble lytic murein transglycosylase</fullName>
    </submittedName>
</protein>
<evidence type="ECO:0000313" key="7">
    <source>
        <dbReference type="Proteomes" id="UP000244081"/>
    </source>
</evidence>
<comment type="similarity">
    <text evidence="2">Belongs to the virb1 family.</text>
</comment>
<reference evidence="6 7" key="1">
    <citation type="submission" date="2018-04" db="EMBL/GenBank/DDBJ databases">
        <title>Genomic Encyclopedia of Archaeal and Bacterial Type Strains, Phase II (KMG-II): from individual species to whole genera.</title>
        <authorList>
            <person name="Goeker M."/>
        </authorList>
    </citation>
    <scope>NUCLEOTIDE SEQUENCE [LARGE SCALE GENOMIC DNA]</scope>
    <source>
        <strain evidence="6 7">DSM 23382</strain>
    </source>
</reference>
<evidence type="ECO:0000313" key="6">
    <source>
        <dbReference type="EMBL" id="PTW61332.1"/>
    </source>
</evidence>
<evidence type="ECO:0000256" key="3">
    <source>
        <dbReference type="ARBA" id="ARBA00022729"/>
    </source>
</evidence>
<dbReference type="CDD" id="cd13401">
    <property type="entry name" value="Slt70-like"/>
    <property type="match status" value="1"/>
</dbReference>
<feature type="region of interest" description="Disordered" evidence="4">
    <location>
        <begin position="117"/>
        <end position="138"/>
    </location>
</feature>
<dbReference type="AlphaFoldDB" id="A0A2T5VC55"/>
<dbReference type="SUPFAM" id="SSF48435">
    <property type="entry name" value="Bacterial muramidases"/>
    <property type="match status" value="1"/>
</dbReference>
<comment type="similarity">
    <text evidence="1">Belongs to the transglycosylase Slt family.</text>
</comment>
<feature type="compositionally biased region" description="Basic and acidic residues" evidence="4">
    <location>
        <begin position="8"/>
        <end position="18"/>
    </location>
</feature>
<keyword evidence="7" id="KW-1185">Reference proteome</keyword>
<sequence>MANSMTRMTRDPRFKDQGRPGSRGLLMRTGLRTVLAAALAGPLAALPCLEAAYGFERSSTMPRPKPQAATPAAAAETATDAITQMVAGTTPVPDRKPEITGAIAYADPAPAPAYTVPTPTRSPLQSEDEDAAETSGIAAPDSAGSVAQLKSALDAIDKNDVAAAMAIRNRMSPSLDRRIIDWRIIISGDPIIPSAFITRFAREAPHWPNAKLMRRRAEVAFAREKPEDRAVLAAYRSAGPITLTGKVAYARALMDAGKTNDAARIIREIWHTDTFDEGSERMILRDFGSLLRTSDHDRRVEMLLYRERTNDALELAGKLGSAERAYVKARVAVIRRAKDQKKLMDAVPRSQRSRAGYVFARIQMLRRAGDDRAAVNLTLKAPTKSEMLVDPDEWWIERRLESRMALDLGDARAAYAIAANHGAVSPAKYAEAEFHAGWYALRFLKDARRAEPHFRNIARVGTTPITTSRAQYWIGRALEAQGKKQAANAAYSQAAIFGTTYYGQLARTRLGMAQAAVPHAPKPTATDRLAFEHNELVHAIRRMDKAGQFDETTLLFRTLALTLPTAGQAALLAKLAEDRGTHQLALMVGKLAAGHNNDAAPLAFPTEAIPRKARISAVEKPVVYAIARQESAFNPQAKSSAGALGLLQLMPGTAKATARKAGMKYSKSALTNDPAYNATLGAEHLRELIDEFDGSYIMTFAAYNAGRRRVYEWVERFGDPRSGKVDPVDWVERIPFTETRNYVQRITENLQVYRARIDGKGLNIAADLSRGKPN</sequence>
<dbReference type="GO" id="GO:0016020">
    <property type="term" value="C:membrane"/>
    <property type="evidence" value="ECO:0007669"/>
    <property type="project" value="InterPro"/>
</dbReference>
<dbReference type="InterPro" id="IPR008939">
    <property type="entry name" value="Lytic_TGlycosylase_superhlx_U"/>
</dbReference>
<evidence type="ECO:0000256" key="2">
    <source>
        <dbReference type="ARBA" id="ARBA00009387"/>
    </source>
</evidence>
<dbReference type="OrthoDB" id="9815002at2"/>
<comment type="caution">
    <text evidence="6">The sequence shown here is derived from an EMBL/GenBank/DDBJ whole genome shotgun (WGS) entry which is preliminary data.</text>
</comment>
<organism evidence="6 7">
    <name type="scientific">Breoghania corrubedonensis</name>
    <dbReference type="NCBI Taxonomy" id="665038"/>
    <lineage>
        <taxon>Bacteria</taxon>
        <taxon>Pseudomonadati</taxon>
        <taxon>Pseudomonadota</taxon>
        <taxon>Alphaproteobacteria</taxon>
        <taxon>Hyphomicrobiales</taxon>
        <taxon>Stappiaceae</taxon>
        <taxon>Breoghania</taxon>
    </lineage>
</organism>
<dbReference type="Gene3D" id="1.10.530.10">
    <property type="match status" value="1"/>
</dbReference>
<dbReference type="PANTHER" id="PTHR37423">
    <property type="entry name" value="SOLUBLE LYTIC MUREIN TRANSGLYCOSYLASE-RELATED"/>
    <property type="match status" value="1"/>
</dbReference>
<dbReference type="SUPFAM" id="SSF53955">
    <property type="entry name" value="Lysozyme-like"/>
    <property type="match status" value="1"/>
</dbReference>
<name>A0A2T5VC55_9HYPH</name>
<dbReference type="GO" id="GO:0042597">
    <property type="term" value="C:periplasmic space"/>
    <property type="evidence" value="ECO:0007669"/>
    <property type="project" value="InterPro"/>
</dbReference>
<dbReference type="PANTHER" id="PTHR37423:SF2">
    <property type="entry name" value="MEMBRANE-BOUND LYTIC MUREIN TRANSGLYCOSYLASE C"/>
    <property type="match status" value="1"/>
</dbReference>
<dbReference type="InterPro" id="IPR000189">
    <property type="entry name" value="Transglyc_AS"/>
</dbReference>
<feature type="region of interest" description="Disordered" evidence="4">
    <location>
        <begin position="1"/>
        <end position="24"/>
    </location>
</feature>
<dbReference type="GO" id="GO:0008933">
    <property type="term" value="F:peptidoglycan lytic transglycosylase activity"/>
    <property type="evidence" value="ECO:0007669"/>
    <property type="project" value="InterPro"/>
</dbReference>
<dbReference type="PROSITE" id="PS00922">
    <property type="entry name" value="TRANSGLYCOSYLASE"/>
    <property type="match status" value="1"/>
</dbReference>
<evidence type="ECO:0000256" key="1">
    <source>
        <dbReference type="ARBA" id="ARBA00007734"/>
    </source>
</evidence>
<dbReference type="GO" id="GO:0000270">
    <property type="term" value="P:peptidoglycan metabolic process"/>
    <property type="evidence" value="ECO:0007669"/>
    <property type="project" value="InterPro"/>
</dbReference>
<dbReference type="GO" id="GO:0004553">
    <property type="term" value="F:hydrolase activity, hydrolyzing O-glycosyl compounds"/>
    <property type="evidence" value="ECO:0007669"/>
    <property type="project" value="InterPro"/>
</dbReference>
<accession>A0A2T5VC55</accession>
<dbReference type="Pfam" id="PF01464">
    <property type="entry name" value="SLT"/>
    <property type="match status" value="1"/>
</dbReference>
<dbReference type="InterPro" id="IPR023346">
    <property type="entry name" value="Lysozyme-like_dom_sf"/>
</dbReference>
<dbReference type="InterPro" id="IPR008258">
    <property type="entry name" value="Transglycosylase_SLT_dom_1"/>
</dbReference>
<evidence type="ECO:0000256" key="4">
    <source>
        <dbReference type="SAM" id="MobiDB-lite"/>
    </source>
</evidence>
<feature type="domain" description="Transglycosylase SLT" evidence="5">
    <location>
        <begin position="611"/>
        <end position="718"/>
    </location>
</feature>
<dbReference type="Gene3D" id="1.25.20.10">
    <property type="entry name" value="Bacterial muramidases"/>
    <property type="match status" value="1"/>
</dbReference>
<proteinExistence type="inferred from homology"/>
<dbReference type="RefSeq" id="WP_107989203.1">
    <property type="nucleotide sequence ID" value="NZ_QAYG01000002.1"/>
</dbReference>
<dbReference type="EMBL" id="QAYG01000002">
    <property type="protein sequence ID" value="PTW61332.1"/>
    <property type="molecule type" value="Genomic_DNA"/>
</dbReference>
<keyword evidence="3" id="KW-0732">Signal</keyword>
<evidence type="ECO:0000259" key="5">
    <source>
        <dbReference type="Pfam" id="PF01464"/>
    </source>
</evidence>
<dbReference type="Proteomes" id="UP000244081">
    <property type="component" value="Unassembled WGS sequence"/>
</dbReference>
<gene>
    <name evidence="6" type="ORF">C8N35_10241</name>
</gene>